<sequence>MPNTKQNYNGFELKSPENVILMILLTVFLV</sequence>
<dbReference type="EMBL" id="GBXM01034931">
    <property type="protein sequence ID" value="JAH73646.1"/>
    <property type="molecule type" value="Transcribed_RNA"/>
</dbReference>
<protein>
    <submittedName>
        <fullName evidence="1">Uncharacterized protein</fullName>
    </submittedName>
</protein>
<dbReference type="AlphaFoldDB" id="A0A0E9V6L7"/>
<reference evidence="1" key="2">
    <citation type="journal article" date="2015" name="Fish Shellfish Immunol.">
        <title>Early steps in the European eel (Anguilla anguilla)-Vibrio vulnificus interaction in the gills: Role of the RtxA13 toxin.</title>
        <authorList>
            <person name="Callol A."/>
            <person name="Pajuelo D."/>
            <person name="Ebbesson L."/>
            <person name="Teles M."/>
            <person name="MacKenzie S."/>
            <person name="Amaro C."/>
        </authorList>
    </citation>
    <scope>NUCLEOTIDE SEQUENCE</scope>
</reference>
<name>A0A0E9V6L7_ANGAN</name>
<accession>A0A0E9V6L7</accession>
<organism evidence="1">
    <name type="scientific">Anguilla anguilla</name>
    <name type="common">European freshwater eel</name>
    <name type="synonym">Muraena anguilla</name>
    <dbReference type="NCBI Taxonomy" id="7936"/>
    <lineage>
        <taxon>Eukaryota</taxon>
        <taxon>Metazoa</taxon>
        <taxon>Chordata</taxon>
        <taxon>Craniata</taxon>
        <taxon>Vertebrata</taxon>
        <taxon>Euteleostomi</taxon>
        <taxon>Actinopterygii</taxon>
        <taxon>Neopterygii</taxon>
        <taxon>Teleostei</taxon>
        <taxon>Anguilliformes</taxon>
        <taxon>Anguillidae</taxon>
        <taxon>Anguilla</taxon>
    </lineage>
</organism>
<evidence type="ECO:0000313" key="1">
    <source>
        <dbReference type="EMBL" id="JAH73646.1"/>
    </source>
</evidence>
<proteinExistence type="predicted"/>
<reference evidence="1" key="1">
    <citation type="submission" date="2014-11" db="EMBL/GenBank/DDBJ databases">
        <authorList>
            <person name="Amaro Gonzalez C."/>
        </authorList>
    </citation>
    <scope>NUCLEOTIDE SEQUENCE</scope>
</reference>